<feature type="non-terminal residue" evidence="2">
    <location>
        <position position="103"/>
    </location>
</feature>
<feature type="compositionally biased region" description="Basic residues" evidence="1">
    <location>
        <begin position="1"/>
        <end position="12"/>
    </location>
</feature>
<reference evidence="2" key="1">
    <citation type="submission" date="2020-02" db="EMBL/GenBank/DDBJ databases">
        <authorList>
            <person name="Meier V. D."/>
        </authorList>
    </citation>
    <scope>NUCLEOTIDE SEQUENCE</scope>
    <source>
        <strain evidence="2">AVDCRST_MAG30</strain>
    </source>
</reference>
<proteinExistence type="predicted"/>
<feature type="compositionally biased region" description="Basic and acidic residues" evidence="1">
    <location>
        <begin position="88"/>
        <end position="103"/>
    </location>
</feature>
<evidence type="ECO:0000256" key="1">
    <source>
        <dbReference type="SAM" id="MobiDB-lite"/>
    </source>
</evidence>
<evidence type="ECO:0000313" key="2">
    <source>
        <dbReference type="EMBL" id="CAA9474839.1"/>
    </source>
</evidence>
<organism evidence="2">
    <name type="scientific">uncultured Solirubrobacteraceae bacterium</name>
    <dbReference type="NCBI Taxonomy" id="1162706"/>
    <lineage>
        <taxon>Bacteria</taxon>
        <taxon>Bacillati</taxon>
        <taxon>Actinomycetota</taxon>
        <taxon>Thermoleophilia</taxon>
        <taxon>Solirubrobacterales</taxon>
        <taxon>Solirubrobacteraceae</taxon>
        <taxon>environmental samples</taxon>
    </lineage>
</organism>
<gene>
    <name evidence="2" type="ORF">AVDCRST_MAG30-383</name>
</gene>
<dbReference type="AlphaFoldDB" id="A0A6J4RIT4"/>
<dbReference type="EMBL" id="CADCVS010000068">
    <property type="protein sequence ID" value="CAA9474839.1"/>
    <property type="molecule type" value="Genomic_DNA"/>
</dbReference>
<feature type="region of interest" description="Disordered" evidence="1">
    <location>
        <begin position="49"/>
        <end position="103"/>
    </location>
</feature>
<protein>
    <submittedName>
        <fullName evidence="2">Uncharacterized protein</fullName>
    </submittedName>
</protein>
<feature type="non-terminal residue" evidence="2">
    <location>
        <position position="1"/>
    </location>
</feature>
<accession>A0A6J4RIT4</accession>
<feature type="region of interest" description="Disordered" evidence="1">
    <location>
        <begin position="1"/>
        <end position="34"/>
    </location>
</feature>
<name>A0A6J4RIT4_9ACTN</name>
<sequence length="103" mass="11371">DGADRRARRRGRSGLLHDRGADPPALPDRGAEPPLRLVLPDRRHLLLPGLRPDPYAHRGARGDVVGARRAARGDIPPDAGLRRLGLHPRRDADDRHPHRAPPD</sequence>